<dbReference type="Proteomes" id="UP000077202">
    <property type="component" value="Unassembled WGS sequence"/>
</dbReference>
<gene>
    <name evidence="2" type="ORF">AXG93_1962s1060</name>
    <name evidence="1" type="ORF">Mp_4g11600</name>
</gene>
<name>A0A176WDU3_MARPO</name>
<proteinExistence type="predicted"/>
<dbReference type="EMBL" id="LVLJ01001129">
    <property type="protein sequence ID" value="OAE31249.1"/>
    <property type="molecule type" value="Genomic_DNA"/>
</dbReference>
<reference evidence="4" key="3">
    <citation type="journal article" date="2020" name="Curr. Biol.">
        <title>Chromatin organization in early land plants reveals an ancestral association between H3K27me3, transposons, and constitutive heterochromatin.</title>
        <authorList>
            <person name="Montgomery S.A."/>
            <person name="Tanizawa Y."/>
            <person name="Galik B."/>
            <person name="Wang N."/>
            <person name="Ito T."/>
            <person name="Mochizuki T."/>
            <person name="Akimcheva S."/>
            <person name="Bowman J.L."/>
            <person name="Cognat V."/>
            <person name="Marechal-Drouard L."/>
            <person name="Ekker H."/>
            <person name="Hong S.F."/>
            <person name="Kohchi T."/>
            <person name="Lin S.S."/>
            <person name="Liu L.D."/>
            <person name="Nakamura Y."/>
            <person name="Valeeva L.R."/>
            <person name="Shakirov E.V."/>
            <person name="Shippen D.E."/>
            <person name="Wei W.L."/>
            <person name="Yagura M."/>
            <person name="Yamaoka S."/>
            <person name="Yamato K.T."/>
            <person name="Liu C."/>
            <person name="Berger F."/>
        </authorList>
    </citation>
    <scope>NUCLEOTIDE SEQUENCE [LARGE SCALE GENOMIC DNA]</scope>
    <source>
        <strain evidence="4">Tak-1</strain>
    </source>
</reference>
<protein>
    <submittedName>
        <fullName evidence="2">Uncharacterized protein</fullName>
    </submittedName>
</protein>
<dbReference type="Proteomes" id="UP001162541">
    <property type="component" value="Chromosome 4"/>
</dbReference>
<evidence type="ECO:0000313" key="1">
    <source>
        <dbReference type="EMBL" id="BBN08440.1"/>
    </source>
</evidence>
<reference evidence="2 3" key="1">
    <citation type="submission" date="2016-03" db="EMBL/GenBank/DDBJ databases">
        <title>Mechanisms controlling the formation of the plant cell surface in tip-growing cells are functionally conserved among land plants.</title>
        <authorList>
            <person name="Honkanen S."/>
            <person name="Jones V.A."/>
            <person name="Morieri G."/>
            <person name="Champion C."/>
            <person name="Hetherington A.J."/>
            <person name="Kelly S."/>
            <person name="Saint-Marcoux D."/>
            <person name="Proust H."/>
            <person name="Prescott H."/>
            <person name="Dolan L."/>
        </authorList>
    </citation>
    <scope>NUCLEOTIDE SEQUENCE [LARGE SCALE GENOMIC DNA]</scope>
    <source>
        <strain evidence="3">cv. Tak-1 and cv. Tak-2</strain>
        <tissue evidence="2">Whole gametophyte</tissue>
    </source>
</reference>
<dbReference type="AlphaFoldDB" id="A0A176WDU3"/>
<organism evidence="2 3">
    <name type="scientific">Marchantia polymorpha subsp. ruderalis</name>
    <dbReference type="NCBI Taxonomy" id="1480154"/>
    <lineage>
        <taxon>Eukaryota</taxon>
        <taxon>Viridiplantae</taxon>
        <taxon>Streptophyta</taxon>
        <taxon>Embryophyta</taxon>
        <taxon>Marchantiophyta</taxon>
        <taxon>Marchantiopsida</taxon>
        <taxon>Marchantiidae</taxon>
        <taxon>Marchantiales</taxon>
        <taxon>Marchantiaceae</taxon>
        <taxon>Marchantia</taxon>
    </lineage>
</organism>
<evidence type="ECO:0000313" key="4">
    <source>
        <dbReference type="Proteomes" id="UP001162541"/>
    </source>
</evidence>
<sequence>MAVVSVQLVSKAASEKLSMKYSDLSEPPEVIGPEPKRLSLQSFLHSHFANSPRRTSMDEFTDASHTFDSRRLSTTGDSRRASAEYYPNLKQEAFVISVTPLNTEKVGPNFLLRSSPAPSTFSAPSTLIKKAASGLPANLTKPRPKNYEHLSLKYKLLYLCGVSNIDMVDNYVSIPR</sequence>
<dbReference type="EMBL" id="AP019869">
    <property type="protein sequence ID" value="BBN08440.1"/>
    <property type="molecule type" value="Genomic_DNA"/>
</dbReference>
<reference evidence="1" key="2">
    <citation type="journal article" date="2019" name="Curr. Biol.">
        <title>Chromatin organization in early land plants reveals an ancestral association between H3K27me3, transposons, and constitutive heterochromatin.</title>
        <authorList>
            <person name="Montgomery S.A."/>
            <person name="Tanizawa Y."/>
            <person name="Galik B."/>
            <person name="Wang N."/>
            <person name="Ito T."/>
            <person name="Mochizuki T."/>
            <person name="Akimcheva S."/>
            <person name="Bowman J."/>
            <person name="Cognat V."/>
            <person name="Drouard L."/>
            <person name="Ekker H."/>
            <person name="Houng S."/>
            <person name="Kohchi T."/>
            <person name="Lin S."/>
            <person name="Liu L.D."/>
            <person name="Nakamura Y."/>
            <person name="Valeeva L.R."/>
            <person name="Shakirov E.V."/>
            <person name="Shippen D.E."/>
            <person name="Wei W."/>
            <person name="Yagura M."/>
            <person name="Yamaoka S."/>
            <person name="Yamato K.T."/>
            <person name="Liu C."/>
            <person name="Berger F."/>
        </authorList>
    </citation>
    <scope>NUCLEOTIDE SEQUENCE [LARGE SCALE GENOMIC DNA]</scope>
    <source>
        <strain evidence="1">Tak-1</strain>
    </source>
</reference>
<accession>A0A176WDU3</accession>
<evidence type="ECO:0000313" key="2">
    <source>
        <dbReference type="EMBL" id="OAE31249.1"/>
    </source>
</evidence>
<keyword evidence="3" id="KW-1185">Reference proteome</keyword>
<evidence type="ECO:0000313" key="3">
    <source>
        <dbReference type="Proteomes" id="UP000077202"/>
    </source>
</evidence>